<reference evidence="8 9" key="1">
    <citation type="submission" date="2019-10" db="EMBL/GenBank/DDBJ databases">
        <title>New genus of Silvanigrellaceae.</title>
        <authorList>
            <person name="Pitt A."/>
            <person name="Hahn M.W."/>
        </authorList>
    </citation>
    <scope>NUCLEOTIDE SEQUENCE [LARGE SCALE GENOMIC DNA]</scope>
    <source>
        <strain evidence="8 9">33A1-SZDP</strain>
    </source>
</reference>
<feature type="domain" description="Thioredoxin-like fold" evidence="7">
    <location>
        <begin position="203"/>
        <end position="368"/>
    </location>
</feature>
<evidence type="ECO:0000259" key="7">
    <source>
        <dbReference type="Pfam" id="PF13462"/>
    </source>
</evidence>
<dbReference type="Pfam" id="PF13462">
    <property type="entry name" value="Thioredoxin_4"/>
    <property type="match status" value="1"/>
</dbReference>
<name>A0A833JE47_9BACT</name>
<organism evidence="8 9">
    <name type="scientific">Fluviispira multicolorata</name>
    <dbReference type="NCBI Taxonomy" id="2654512"/>
    <lineage>
        <taxon>Bacteria</taxon>
        <taxon>Pseudomonadati</taxon>
        <taxon>Bdellovibrionota</taxon>
        <taxon>Oligoflexia</taxon>
        <taxon>Silvanigrellales</taxon>
        <taxon>Silvanigrellaceae</taxon>
        <taxon>Fluviispira</taxon>
    </lineage>
</organism>
<dbReference type="PANTHER" id="PTHR13887:SF14">
    <property type="entry name" value="DISULFIDE BOND FORMATION PROTEIN D"/>
    <property type="match status" value="1"/>
</dbReference>
<keyword evidence="5" id="KW-0676">Redox-active center</keyword>
<evidence type="ECO:0000256" key="4">
    <source>
        <dbReference type="ARBA" id="ARBA00023157"/>
    </source>
</evidence>
<evidence type="ECO:0000256" key="6">
    <source>
        <dbReference type="SAM" id="Phobius"/>
    </source>
</evidence>
<proteinExistence type="inferred from homology"/>
<sequence length="376" mass="41321">MSLNDKKDSNWSTIKSVGFLFGGIVLGSLLTVGVVISKNNKKAVDISDAVGVPLLTVDGKTWTTTDLPGDSLMEYFDLERNIYNARQGIASRIAVRLALAKDAGMTITNDKLPKIEDLLTIQPVSDIDTQNYYDQIIAKMGPGFFSGKSYEMIKSQLQQQLSQQKIGQILETKIKDLEDAGRIKVLVKPPVSPPVKLNLSGFPVRGNHNASTTLVEVADYMCAHCRESEGAIEKIYKEYSNKVKFVHVAYPLAPLGLSGSLARGAYCATEQGDKEFWSYHKEAFSVPFSKMQPPSGVDAEKAFDNETIEVAKLAKINIEKFSACLGSENARKYIEIVQKQFNENVGFSGTPTFYLNGSMIQVSPQQLASTLRVALN</sequence>
<accession>A0A833JE47</accession>
<keyword evidence="2" id="KW-0732">Signal</keyword>
<dbReference type="SUPFAM" id="SSF52833">
    <property type="entry name" value="Thioredoxin-like"/>
    <property type="match status" value="1"/>
</dbReference>
<dbReference type="PANTHER" id="PTHR13887">
    <property type="entry name" value="GLUTATHIONE S-TRANSFERASE KAPPA"/>
    <property type="match status" value="1"/>
</dbReference>
<dbReference type="InterPro" id="IPR012336">
    <property type="entry name" value="Thioredoxin-like_fold"/>
</dbReference>
<evidence type="ECO:0000256" key="1">
    <source>
        <dbReference type="ARBA" id="ARBA00005791"/>
    </source>
</evidence>
<keyword evidence="4" id="KW-1015">Disulfide bond</keyword>
<evidence type="ECO:0000256" key="5">
    <source>
        <dbReference type="ARBA" id="ARBA00023284"/>
    </source>
</evidence>
<dbReference type="EMBL" id="WFLN01000005">
    <property type="protein sequence ID" value="KAB8031877.1"/>
    <property type="molecule type" value="Genomic_DNA"/>
</dbReference>
<keyword evidence="6" id="KW-1133">Transmembrane helix</keyword>
<evidence type="ECO:0000256" key="3">
    <source>
        <dbReference type="ARBA" id="ARBA00023002"/>
    </source>
</evidence>
<protein>
    <submittedName>
        <fullName evidence="8">Thioredoxin domain-containing protein</fullName>
    </submittedName>
</protein>
<keyword evidence="3" id="KW-0560">Oxidoreductase</keyword>
<dbReference type="Gene3D" id="3.40.30.10">
    <property type="entry name" value="Glutaredoxin"/>
    <property type="match status" value="1"/>
</dbReference>
<keyword evidence="6" id="KW-0812">Transmembrane</keyword>
<keyword evidence="6" id="KW-0472">Membrane</keyword>
<gene>
    <name evidence="8" type="ORF">GCL57_04330</name>
</gene>
<dbReference type="RefSeq" id="WP_152212052.1">
    <property type="nucleotide sequence ID" value="NZ_WFLN01000005.1"/>
</dbReference>
<dbReference type="Proteomes" id="UP000442694">
    <property type="component" value="Unassembled WGS sequence"/>
</dbReference>
<comment type="similarity">
    <text evidence="1">Belongs to the thioredoxin family. DsbA subfamily.</text>
</comment>
<evidence type="ECO:0000256" key="2">
    <source>
        <dbReference type="ARBA" id="ARBA00022729"/>
    </source>
</evidence>
<evidence type="ECO:0000313" key="8">
    <source>
        <dbReference type="EMBL" id="KAB8031877.1"/>
    </source>
</evidence>
<dbReference type="InterPro" id="IPR036249">
    <property type="entry name" value="Thioredoxin-like_sf"/>
</dbReference>
<comment type="caution">
    <text evidence="8">The sequence shown here is derived from an EMBL/GenBank/DDBJ whole genome shotgun (WGS) entry which is preliminary data.</text>
</comment>
<dbReference type="GO" id="GO:0016491">
    <property type="term" value="F:oxidoreductase activity"/>
    <property type="evidence" value="ECO:0007669"/>
    <property type="project" value="UniProtKB-KW"/>
</dbReference>
<keyword evidence="9" id="KW-1185">Reference proteome</keyword>
<evidence type="ECO:0000313" key="9">
    <source>
        <dbReference type="Proteomes" id="UP000442694"/>
    </source>
</evidence>
<feature type="transmembrane region" description="Helical" evidence="6">
    <location>
        <begin position="16"/>
        <end position="36"/>
    </location>
</feature>
<dbReference type="AlphaFoldDB" id="A0A833JE47"/>